<dbReference type="InterPro" id="IPR002562">
    <property type="entry name" value="3'-5'_exonuclease_dom"/>
</dbReference>
<dbReference type="InterPro" id="IPR012337">
    <property type="entry name" value="RNaseH-like_sf"/>
</dbReference>
<dbReference type="InterPro" id="IPR036397">
    <property type="entry name" value="RNaseH_sf"/>
</dbReference>
<keyword evidence="3" id="KW-1185">Reference proteome</keyword>
<gene>
    <name evidence="2" type="ORF">C900_05499</name>
</gene>
<evidence type="ECO:0000259" key="1">
    <source>
        <dbReference type="SMART" id="SM00474"/>
    </source>
</evidence>
<keyword evidence="2" id="KW-0378">Hydrolase</keyword>
<comment type="caution">
    <text evidence="2">The sequence shown here is derived from an EMBL/GenBank/DDBJ whole genome shotgun (WGS) entry which is preliminary data.</text>
</comment>
<reference evidence="2 3" key="1">
    <citation type="submission" date="2012-12" db="EMBL/GenBank/DDBJ databases">
        <title>Genome assembly of Fulvivirga imtechensis AK7.</title>
        <authorList>
            <person name="Nupur N."/>
            <person name="Khatri I."/>
            <person name="Kumar R."/>
            <person name="Subramanian S."/>
            <person name="Pinnaka A."/>
        </authorList>
    </citation>
    <scope>NUCLEOTIDE SEQUENCE [LARGE SCALE GENOMIC DNA]</scope>
    <source>
        <strain evidence="2 3">AK7</strain>
    </source>
</reference>
<dbReference type="RefSeq" id="WP_009582593.1">
    <property type="nucleotide sequence ID" value="NZ_AMZN01000084.1"/>
</dbReference>
<dbReference type="Proteomes" id="UP000011135">
    <property type="component" value="Unassembled WGS sequence"/>
</dbReference>
<name>L8JJX3_9BACT</name>
<evidence type="ECO:0000313" key="3">
    <source>
        <dbReference type="Proteomes" id="UP000011135"/>
    </source>
</evidence>
<dbReference type="PANTHER" id="PTHR47765:SF2">
    <property type="entry name" value="EXONUCLEASE MUT-7 HOMOLOG"/>
    <property type="match status" value="1"/>
</dbReference>
<dbReference type="GO" id="GO:0003676">
    <property type="term" value="F:nucleic acid binding"/>
    <property type="evidence" value="ECO:0007669"/>
    <property type="project" value="InterPro"/>
</dbReference>
<dbReference type="InterPro" id="IPR052408">
    <property type="entry name" value="Exonuclease_MUT-7-like"/>
</dbReference>
<dbReference type="SMART" id="SM00474">
    <property type="entry name" value="35EXOc"/>
    <property type="match status" value="1"/>
</dbReference>
<dbReference type="Gene3D" id="3.30.420.10">
    <property type="entry name" value="Ribonuclease H-like superfamily/Ribonuclease H"/>
    <property type="match status" value="1"/>
</dbReference>
<dbReference type="SUPFAM" id="SSF53098">
    <property type="entry name" value="Ribonuclease H-like"/>
    <property type="match status" value="1"/>
</dbReference>
<dbReference type="OrthoDB" id="9793333at2"/>
<dbReference type="EMBL" id="AMZN01000084">
    <property type="protein sequence ID" value="ELR69110.1"/>
    <property type="molecule type" value="Genomic_DNA"/>
</dbReference>
<sequence>MYPSTISNEEVNALELYRYEGRIKIITKPEQIPGILKKIAGEKAVGFDTETKPAFKKGQVNEVSLVQIATEKEVYLIRINFTGLTKELIRFLEDEKHLKIGVALRDDLIDLKKLTHFHPQGFIELNKLVKGIGIESNGLRKLTAIILGFRISKSAQISNWESEMLTEKQVNYAATDAWVCLKMYNELVKKGYLDHA</sequence>
<keyword evidence="2" id="KW-0269">Exonuclease</keyword>
<dbReference type="PANTHER" id="PTHR47765">
    <property type="entry name" value="3'-5' EXONUCLEASE DOMAIN-CONTAINING PROTEIN"/>
    <property type="match status" value="1"/>
</dbReference>
<dbReference type="STRING" id="1237149.C900_05499"/>
<dbReference type="Pfam" id="PF01612">
    <property type="entry name" value="DNA_pol_A_exo1"/>
    <property type="match status" value="1"/>
</dbReference>
<evidence type="ECO:0000313" key="2">
    <source>
        <dbReference type="EMBL" id="ELR69110.1"/>
    </source>
</evidence>
<accession>L8JJX3</accession>
<dbReference type="AlphaFoldDB" id="L8JJX3"/>
<organism evidence="2 3">
    <name type="scientific">Fulvivirga imtechensis AK7</name>
    <dbReference type="NCBI Taxonomy" id="1237149"/>
    <lineage>
        <taxon>Bacteria</taxon>
        <taxon>Pseudomonadati</taxon>
        <taxon>Bacteroidota</taxon>
        <taxon>Cytophagia</taxon>
        <taxon>Cytophagales</taxon>
        <taxon>Fulvivirgaceae</taxon>
        <taxon>Fulvivirga</taxon>
    </lineage>
</organism>
<dbReference type="GO" id="GO:0006139">
    <property type="term" value="P:nucleobase-containing compound metabolic process"/>
    <property type="evidence" value="ECO:0007669"/>
    <property type="project" value="InterPro"/>
</dbReference>
<proteinExistence type="predicted"/>
<keyword evidence="2" id="KW-0540">Nuclease</keyword>
<dbReference type="eggNOG" id="COG0349">
    <property type="taxonomic scope" value="Bacteria"/>
</dbReference>
<feature type="domain" description="3'-5' exonuclease" evidence="1">
    <location>
        <begin position="23"/>
        <end position="192"/>
    </location>
</feature>
<dbReference type="CDD" id="cd06141">
    <property type="entry name" value="WRN_exo"/>
    <property type="match status" value="1"/>
</dbReference>
<protein>
    <submittedName>
        <fullName evidence="2">3'-5' exonuclease domain protein</fullName>
    </submittedName>
</protein>
<dbReference type="GO" id="GO:0008408">
    <property type="term" value="F:3'-5' exonuclease activity"/>
    <property type="evidence" value="ECO:0007669"/>
    <property type="project" value="InterPro"/>
</dbReference>